<evidence type="ECO:0000313" key="2">
    <source>
        <dbReference type="EMBL" id="KIY64400.1"/>
    </source>
</evidence>
<feature type="compositionally biased region" description="Basic and acidic residues" evidence="1">
    <location>
        <begin position="93"/>
        <end position="109"/>
    </location>
</feature>
<keyword evidence="3" id="KW-1185">Reference proteome</keyword>
<dbReference type="EMBL" id="KN880638">
    <property type="protein sequence ID" value="KIY64400.1"/>
    <property type="molecule type" value="Genomic_DNA"/>
</dbReference>
<evidence type="ECO:0000256" key="1">
    <source>
        <dbReference type="SAM" id="MobiDB-lite"/>
    </source>
</evidence>
<feature type="compositionally biased region" description="Basic and acidic residues" evidence="1">
    <location>
        <begin position="52"/>
        <end position="61"/>
    </location>
</feature>
<feature type="region of interest" description="Disordered" evidence="1">
    <location>
        <begin position="81"/>
        <end position="109"/>
    </location>
</feature>
<evidence type="ECO:0000313" key="3">
    <source>
        <dbReference type="Proteomes" id="UP000054007"/>
    </source>
</evidence>
<dbReference type="AlphaFoldDB" id="A0A0D7B2G3"/>
<name>A0A0D7B2G3_9AGAR</name>
<gene>
    <name evidence="2" type="ORF">CYLTODRAFT_457256</name>
</gene>
<accession>A0A0D7B2G3</accession>
<reference evidence="2 3" key="1">
    <citation type="journal article" date="2015" name="Fungal Genet. Biol.">
        <title>Evolution of novel wood decay mechanisms in Agaricales revealed by the genome sequences of Fistulina hepatica and Cylindrobasidium torrendii.</title>
        <authorList>
            <person name="Floudas D."/>
            <person name="Held B.W."/>
            <person name="Riley R."/>
            <person name="Nagy L.G."/>
            <person name="Koehler G."/>
            <person name="Ransdell A.S."/>
            <person name="Younus H."/>
            <person name="Chow J."/>
            <person name="Chiniquy J."/>
            <person name="Lipzen A."/>
            <person name="Tritt A."/>
            <person name="Sun H."/>
            <person name="Haridas S."/>
            <person name="LaButti K."/>
            <person name="Ohm R.A."/>
            <person name="Kues U."/>
            <person name="Blanchette R.A."/>
            <person name="Grigoriev I.V."/>
            <person name="Minto R.E."/>
            <person name="Hibbett D.S."/>
        </authorList>
    </citation>
    <scope>NUCLEOTIDE SEQUENCE [LARGE SCALE GENOMIC DNA]</scope>
    <source>
        <strain evidence="2 3">FP15055 ss-10</strain>
    </source>
</reference>
<feature type="region of interest" description="Disordered" evidence="1">
    <location>
        <begin position="21"/>
        <end position="63"/>
    </location>
</feature>
<dbReference type="Proteomes" id="UP000054007">
    <property type="component" value="Unassembled WGS sequence"/>
</dbReference>
<proteinExistence type="predicted"/>
<feature type="compositionally biased region" description="Basic and acidic residues" evidence="1">
    <location>
        <begin position="33"/>
        <end position="45"/>
    </location>
</feature>
<protein>
    <submittedName>
        <fullName evidence="2">Uncharacterized protein</fullName>
    </submittedName>
</protein>
<dbReference type="OrthoDB" id="3221808at2759"/>
<organism evidence="2 3">
    <name type="scientific">Cylindrobasidium torrendii FP15055 ss-10</name>
    <dbReference type="NCBI Taxonomy" id="1314674"/>
    <lineage>
        <taxon>Eukaryota</taxon>
        <taxon>Fungi</taxon>
        <taxon>Dikarya</taxon>
        <taxon>Basidiomycota</taxon>
        <taxon>Agaricomycotina</taxon>
        <taxon>Agaricomycetes</taxon>
        <taxon>Agaricomycetidae</taxon>
        <taxon>Agaricales</taxon>
        <taxon>Marasmiineae</taxon>
        <taxon>Physalacriaceae</taxon>
        <taxon>Cylindrobasidium</taxon>
    </lineage>
</organism>
<sequence length="153" mass="17811">MPNVPTSWERQKYALEALDLENPAQFRSAGGLRDARSTREPDKTRSPRRHAAHPEPDDPMRDTIIPSKLFALSRFEDVGGHHHHCAEQSRPQATDKYEDETRFPKDQPDHELDDEARVWRVYLEEARSFDQDIVIQASESLELLLVFVRFSFL</sequence>